<keyword evidence="2" id="KW-1185">Reference proteome</keyword>
<reference evidence="1 2" key="1">
    <citation type="submission" date="2024-03" db="EMBL/GenBank/DDBJ databases">
        <title>Mouse gut bacterial collection (mGBC) of GemPharmatech.</title>
        <authorList>
            <person name="He Y."/>
            <person name="Dong L."/>
            <person name="Wu D."/>
            <person name="Gao X."/>
            <person name="Lin Z."/>
        </authorList>
    </citation>
    <scope>NUCLEOTIDE SEQUENCE [LARGE SCALE GENOMIC DNA]</scope>
    <source>
        <strain evidence="1 2">15-30</strain>
    </source>
</reference>
<gene>
    <name evidence="1" type="ORF">AALT52_07630</name>
</gene>
<dbReference type="RefSeq" id="WP_369942544.1">
    <property type="nucleotide sequence ID" value="NZ_JBCLUF010000027.1"/>
</dbReference>
<organism evidence="1 2">
    <name type="scientific">Ligilactobacillus faecis</name>
    <dbReference type="NCBI Taxonomy" id="762833"/>
    <lineage>
        <taxon>Bacteria</taxon>
        <taxon>Bacillati</taxon>
        <taxon>Bacillota</taxon>
        <taxon>Bacilli</taxon>
        <taxon>Lactobacillales</taxon>
        <taxon>Lactobacillaceae</taxon>
        <taxon>Ligilactobacillus</taxon>
    </lineage>
</organism>
<name>A0ABV4DQM2_9LACO</name>
<dbReference type="Proteomes" id="UP001565236">
    <property type="component" value="Unassembled WGS sequence"/>
</dbReference>
<sequence length="160" mass="18031">MNESKQKTVYFAAGWFSPAQEKAYADALEAIKANQTIDVENSYIPLEHQYQGLRVDEHPELLEDKVWAQATFNGDVIGVKSSDIFLCTYLPEEEDIGCGVEIGLAKAYGKYIVLVIPDEDYGKSINLMSWGSADIVLKMSDLETFDFNKPYFDFYPGAVY</sequence>
<comment type="caution">
    <text evidence="1">The sequence shown here is derived from an EMBL/GenBank/DDBJ whole genome shotgun (WGS) entry which is preliminary data.</text>
</comment>
<dbReference type="Pfam" id="PF05014">
    <property type="entry name" value="Nuc_deoxyrib_tr"/>
    <property type="match status" value="1"/>
</dbReference>
<evidence type="ECO:0000313" key="1">
    <source>
        <dbReference type="EMBL" id="MEY8662755.1"/>
    </source>
</evidence>
<dbReference type="SUPFAM" id="SSF52309">
    <property type="entry name" value="N-(deoxy)ribosyltransferase-like"/>
    <property type="match status" value="1"/>
</dbReference>
<dbReference type="EMBL" id="JBCLUF010000027">
    <property type="protein sequence ID" value="MEY8662755.1"/>
    <property type="molecule type" value="Genomic_DNA"/>
</dbReference>
<proteinExistence type="predicted"/>
<protein>
    <submittedName>
        <fullName evidence="1">Nucleoside 2-deoxyribosyltransferase</fullName>
    </submittedName>
</protein>
<dbReference type="Gene3D" id="3.40.50.450">
    <property type="match status" value="1"/>
</dbReference>
<evidence type="ECO:0000313" key="2">
    <source>
        <dbReference type="Proteomes" id="UP001565236"/>
    </source>
</evidence>
<dbReference type="InterPro" id="IPR007710">
    <property type="entry name" value="Nucleoside_deoxyribTrfase"/>
</dbReference>
<accession>A0ABV4DQM2</accession>